<evidence type="ECO:0000259" key="2">
    <source>
        <dbReference type="Pfam" id="PF04715"/>
    </source>
</evidence>
<dbReference type="Pfam" id="PF00425">
    <property type="entry name" value="Chorismate_bind"/>
    <property type="match status" value="1"/>
</dbReference>
<dbReference type="Proteomes" id="UP000242329">
    <property type="component" value="Unassembled WGS sequence"/>
</dbReference>
<organism evidence="3 4">
    <name type="scientific">Thermosyntropha lipolytica DSM 11003</name>
    <dbReference type="NCBI Taxonomy" id="1123382"/>
    <lineage>
        <taxon>Bacteria</taxon>
        <taxon>Bacillati</taxon>
        <taxon>Bacillota</taxon>
        <taxon>Clostridia</taxon>
        <taxon>Eubacteriales</taxon>
        <taxon>Syntrophomonadaceae</taxon>
        <taxon>Thermosyntropha</taxon>
    </lineage>
</organism>
<accession>A0A1M5M514</accession>
<proteinExistence type="predicted"/>
<feature type="domain" description="Anthranilate synthase component I N-terminal" evidence="2">
    <location>
        <begin position="52"/>
        <end position="171"/>
    </location>
</feature>
<reference evidence="4" key="1">
    <citation type="submission" date="2016-11" db="EMBL/GenBank/DDBJ databases">
        <authorList>
            <person name="Varghese N."/>
            <person name="Submissions S."/>
        </authorList>
    </citation>
    <scope>NUCLEOTIDE SEQUENCE [LARGE SCALE GENOMIC DNA]</scope>
    <source>
        <strain evidence="4">DSM 11003</strain>
    </source>
</reference>
<dbReference type="Pfam" id="PF04715">
    <property type="entry name" value="Anth_synt_I_N"/>
    <property type="match status" value="1"/>
</dbReference>
<sequence>MSRYGYFPASMSVHAGFCLPLSGGKVFFSPEEVKDLLFFYDYVPLYACLTADDLDLFACYEKVKPPSPACVLESLSGRENNRYSILAFHALKVLVSPLHDESINKIKEFLHRVKAYRLNLPFFYGGLIGFFNYEAGLVFEGLAVPEPDARSCYFFLPRKVVVYDRQEKKLYGFVWLTKEENNLPAVKTAYDELDLLLQKARESLREEERLDYAGEKDDLFLASFEENVDKEAFCRMVNRAKEYIGKGDIFQVVLSRRLWKKSSADEKKVYRCLRRINPSPYMFFLSLPHEVLMGASPEMMVKVDKRVIKTRPIAGTCRIKEKGPRKEEGEKLLRDEKERAEHLMLVDLGRNDIGKVSRVGTVEVEEFFKLERYSHVMHIVSTVKGILEEGKDALDAFASCFPAGTLTGAPKRRAMEIIAELEKEPRGFYGGAVGYINFDGYLDSCITIRAVWKKDGVYYLQSGAGIVADSVPEKEFAETVNKAKALVLAIKQAEEERIDDPYYR</sequence>
<dbReference type="AlphaFoldDB" id="A0A1M5M514"/>
<dbReference type="InterPro" id="IPR015890">
    <property type="entry name" value="Chorismate_C"/>
</dbReference>
<keyword evidence="4" id="KW-1185">Reference proteome</keyword>
<dbReference type="PANTHER" id="PTHR11236:SF9">
    <property type="entry name" value="ANTHRANILATE SYNTHASE COMPONENT 1"/>
    <property type="match status" value="1"/>
</dbReference>
<dbReference type="PRINTS" id="PR00095">
    <property type="entry name" value="ANTSNTHASEI"/>
</dbReference>
<name>A0A1M5M514_9FIRM</name>
<dbReference type="InterPro" id="IPR019999">
    <property type="entry name" value="Anth_synth_I-like"/>
</dbReference>
<evidence type="ECO:0000313" key="3">
    <source>
        <dbReference type="EMBL" id="SHG72330.1"/>
    </source>
</evidence>
<dbReference type="SUPFAM" id="SSF56322">
    <property type="entry name" value="ADC synthase"/>
    <property type="match status" value="1"/>
</dbReference>
<dbReference type="Gene3D" id="3.60.120.10">
    <property type="entry name" value="Anthranilate synthase"/>
    <property type="match status" value="1"/>
</dbReference>
<dbReference type="GO" id="GO:0000162">
    <property type="term" value="P:L-tryptophan biosynthetic process"/>
    <property type="evidence" value="ECO:0007669"/>
    <property type="project" value="TreeGrafter"/>
</dbReference>
<dbReference type="EMBL" id="FQWY01000010">
    <property type="protein sequence ID" value="SHG72330.1"/>
    <property type="molecule type" value="Genomic_DNA"/>
</dbReference>
<dbReference type="STRING" id="1123382.SAMN02745221_00834"/>
<dbReference type="PANTHER" id="PTHR11236">
    <property type="entry name" value="AMINOBENZOATE/ANTHRANILATE SYNTHASE"/>
    <property type="match status" value="1"/>
</dbReference>
<dbReference type="InterPro" id="IPR006805">
    <property type="entry name" value="Anth_synth_I_N"/>
</dbReference>
<dbReference type="InterPro" id="IPR005801">
    <property type="entry name" value="ADC_synthase"/>
</dbReference>
<evidence type="ECO:0000313" key="4">
    <source>
        <dbReference type="Proteomes" id="UP000242329"/>
    </source>
</evidence>
<evidence type="ECO:0000259" key="1">
    <source>
        <dbReference type="Pfam" id="PF00425"/>
    </source>
</evidence>
<feature type="domain" description="Chorismate-utilising enzyme C-terminal" evidence="1">
    <location>
        <begin position="229"/>
        <end position="482"/>
    </location>
</feature>
<protein>
    <submittedName>
        <fullName evidence="3">Anthranilate synthase component 1</fullName>
    </submittedName>
</protein>
<gene>
    <name evidence="3" type="ORF">SAMN02745221_00834</name>
</gene>